<evidence type="ECO:0000313" key="2">
    <source>
        <dbReference type="Proteomes" id="UP000183788"/>
    </source>
</evidence>
<organism evidence="1 2">
    <name type="scientific">Chitinophaga sancti</name>
    <dbReference type="NCBI Taxonomy" id="1004"/>
    <lineage>
        <taxon>Bacteria</taxon>
        <taxon>Pseudomonadati</taxon>
        <taxon>Bacteroidota</taxon>
        <taxon>Chitinophagia</taxon>
        <taxon>Chitinophagales</taxon>
        <taxon>Chitinophagaceae</taxon>
        <taxon>Chitinophaga</taxon>
    </lineage>
</organism>
<dbReference type="AlphaFoldDB" id="A0A1K1M2E6"/>
<dbReference type="EMBL" id="FPIZ01000001">
    <property type="protein sequence ID" value="SFW17264.1"/>
    <property type="molecule type" value="Genomic_DNA"/>
</dbReference>
<gene>
    <name evidence="1" type="ORF">SAMN05661012_00390</name>
</gene>
<protein>
    <submittedName>
        <fullName evidence="1">Uncharacterized protein</fullName>
    </submittedName>
</protein>
<dbReference type="Proteomes" id="UP000183788">
    <property type="component" value="Unassembled WGS sequence"/>
</dbReference>
<evidence type="ECO:0000313" key="1">
    <source>
        <dbReference type="EMBL" id="SFW17264.1"/>
    </source>
</evidence>
<sequence>MEEFSMNAAFKKVKLFLKSFELINEKMRITMILSVIIVIRIFNSCPRISYSRCSVYTAPVLYPAVI</sequence>
<proteinExistence type="predicted"/>
<name>A0A1K1M2E6_9BACT</name>
<reference evidence="1 2" key="1">
    <citation type="submission" date="2016-11" db="EMBL/GenBank/DDBJ databases">
        <authorList>
            <person name="Jaros S."/>
            <person name="Januszkiewicz K."/>
            <person name="Wedrychowicz H."/>
        </authorList>
    </citation>
    <scope>NUCLEOTIDE SEQUENCE [LARGE SCALE GENOMIC DNA]</scope>
    <source>
        <strain evidence="1 2">DSM 784</strain>
    </source>
</reference>
<accession>A0A1K1M2E6</accession>